<dbReference type="EMBL" id="UINC01221535">
    <property type="protein sequence ID" value="SVE49912.1"/>
    <property type="molecule type" value="Genomic_DNA"/>
</dbReference>
<sequence length="215" mass="24804">MKFPLINFRQHFFLILIFSVLLVAYYFIFVEPFFPNQNGRLGHDYEMWFPRMLAGVYYFVTNGLSFIPWFTPSCCGGTVIFANPQYLFFSIPQFLNFYFDPIVSIKITIMLFAALGFLGTYLLMRRTFALEKMTAIFAAGLFLFNGFFAYRMIIGHLGYHSFMLLPLISYFLLQPLVKSSFIRELAMSVIAAFLSSYVFYSGGVHLLLPILLAVA</sequence>
<keyword evidence="1" id="KW-0472">Membrane</keyword>
<evidence type="ECO:0008006" key="3">
    <source>
        <dbReference type="Google" id="ProtNLM"/>
    </source>
</evidence>
<evidence type="ECO:0000256" key="1">
    <source>
        <dbReference type="SAM" id="Phobius"/>
    </source>
</evidence>
<name>A0A383DZC9_9ZZZZ</name>
<feature type="transmembrane region" description="Helical" evidence="1">
    <location>
        <begin position="55"/>
        <end position="82"/>
    </location>
</feature>
<feature type="transmembrane region" description="Helical" evidence="1">
    <location>
        <begin position="12"/>
        <end position="34"/>
    </location>
</feature>
<feature type="transmembrane region" description="Helical" evidence="1">
    <location>
        <begin position="135"/>
        <end position="153"/>
    </location>
</feature>
<keyword evidence="1" id="KW-1133">Transmembrane helix</keyword>
<proteinExistence type="predicted"/>
<protein>
    <recommendedName>
        <fullName evidence="3">Glycosyltransferase RgtA/B/C/D-like domain-containing protein</fullName>
    </recommendedName>
</protein>
<organism evidence="2">
    <name type="scientific">marine metagenome</name>
    <dbReference type="NCBI Taxonomy" id="408172"/>
    <lineage>
        <taxon>unclassified sequences</taxon>
        <taxon>metagenomes</taxon>
        <taxon>ecological metagenomes</taxon>
    </lineage>
</organism>
<feature type="non-terminal residue" evidence="2">
    <location>
        <position position="215"/>
    </location>
</feature>
<gene>
    <name evidence="2" type="ORF">METZ01_LOCUS502766</name>
</gene>
<feature type="transmembrane region" description="Helical" evidence="1">
    <location>
        <begin position="189"/>
        <end position="214"/>
    </location>
</feature>
<accession>A0A383DZC9</accession>
<reference evidence="2" key="1">
    <citation type="submission" date="2018-05" db="EMBL/GenBank/DDBJ databases">
        <authorList>
            <person name="Lanie J.A."/>
            <person name="Ng W.-L."/>
            <person name="Kazmierczak K.M."/>
            <person name="Andrzejewski T.M."/>
            <person name="Davidsen T.M."/>
            <person name="Wayne K.J."/>
            <person name="Tettelin H."/>
            <person name="Glass J.I."/>
            <person name="Rusch D."/>
            <person name="Podicherti R."/>
            <person name="Tsui H.-C.T."/>
            <person name="Winkler M.E."/>
        </authorList>
    </citation>
    <scope>NUCLEOTIDE SEQUENCE</scope>
</reference>
<dbReference type="AlphaFoldDB" id="A0A383DZC9"/>
<feature type="transmembrane region" description="Helical" evidence="1">
    <location>
        <begin position="159"/>
        <end position="177"/>
    </location>
</feature>
<feature type="transmembrane region" description="Helical" evidence="1">
    <location>
        <begin position="102"/>
        <end position="123"/>
    </location>
</feature>
<evidence type="ECO:0000313" key="2">
    <source>
        <dbReference type="EMBL" id="SVE49912.1"/>
    </source>
</evidence>
<keyword evidence="1" id="KW-0812">Transmembrane</keyword>